<evidence type="ECO:0000256" key="2">
    <source>
        <dbReference type="ARBA" id="ARBA00022857"/>
    </source>
</evidence>
<evidence type="ECO:0000256" key="4">
    <source>
        <dbReference type="PIRSR" id="PIRSR000097-1"/>
    </source>
</evidence>
<dbReference type="SUPFAM" id="SSF51430">
    <property type="entry name" value="NAD(P)-linked oxidoreductase"/>
    <property type="match status" value="1"/>
</dbReference>
<dbReference type="Proteomes" id="UP001190700">
    <property type="component" value="Unassembled WGS sequence"/>
</dbReference>
<dbReference type="PROSITE" id="PS00062">
    <property type="entry name" value="ALDOKETO_REDUCTASE_2"/>
    <property type="match status" value="1"/>
</dbReference>
<dbReference type="PRINTS" id="PR00069">
    <property type="entry name" value="ALDKETRDTASE"/>
</dbReference>
<proteinExistence type="inferred from homology"/>
<evidence type="ECO:0000256" key="5">
    <source>
        <dbReference type="PIRSR" id="PIRSR000097-2"/>
    </source>
</evidence>
<dbReference type="PROSITE" id="PS00063">
    <property type="entry name" value="ALDOKETO_REDUCTASE_3"/>
    <property type="match status" value="1"/>
</dbReference>
<evidence type="ECO:0000256" key="1">
    <source>
        <dbReference type="ARBA" id="ARBA00007905"/>
    </source>
</evidence>
<dbReference type="InterPro" id="IPR036812">
    <property type="entry name" value="NAD(P)_OxRdtase_dom_sf"/>
</dbReference>
<keyword evidence="3" id="KW-0560">Oxidoreductase</keyword>
<protein>
    <recommendedName>
        <fullName evidence="7">NADP-dependent oxidoreductase domain-containing protein</fullName>
    </recommendedName>
</protein>
<sequence>MTSTLVKLRNGVDMPRLGLGTHKAQGTDVINAVRWALESGYKHIDTATIYKNEGDIAAALGDEVARDQIFITTKISPYEQGYDKAMAAAAESLDRLQVDHVDCMLVHWPGVARTKLDAAKNKEGRKGTWHALEDLHAAGKCRAIGVSNYTAAHLEDMKEYCNILPMVNQVEMHPFLPQTTLRRTCAEMGVQVVAYSPLGTGELLSNPVVQQIAKDTGRESSQVLLRWALQHDVSVIPKSVNRDRIHSNAALHDFCLSAEHMGMLDALECDHHFCWDSQSIA</sequence>
<organism evidence="8 9">
    <name type="scientific">Cymbomonas tetramitiformis</name>
    <dbReference type="NCBI Taxonomy" id="36881"/>
    <lineage>
        <taxon>Eukaryota</taxon>
        <taxon>Viridiplantae</taxon>
        <taxon>Chlorophyta</taxon>
        <taxon>Pyramimonadophyceae</taxon>
        <taxon>Pyramimonadales</taxon>
        <taxon>Pyramimonadaceae</taxon>
        <taxon>Cymbomonas</taxon>
    </lineage>
</organism>
<keyword evidence="2" id="KW-0521">NADP</keyword>
<dbReference type="GO" id="GO:0016616">
    <property type="term" value="F:oxidoreductase activity, acting on the CH-OH group of donors, NAD or NADP as acceptor"/>
    <property type="evidence" value="ECO:0007669"/>
    <property type="project" value="UniProtKB-ARBA"/>
</dbReference>
<dbReference type="Gene3D" id="3.20.20.100">
    <property type="entry name" value="NADP-dependent oxidoreductase domain"/>
    <property type="match status" value="1"/>
</dbReference>
<gene>
    <name evidence="8" type="ORF">CYMTET_37217</name>
</gene>
<dbReference type="EMBL" id="LGRX02024778">
    <property type="protein sequence ID" value="KAK3253532.1"/>
    <property type="molecule type" value="Genomic_DNA"/>
</dbReference>
<accession>A0AAE0CEB5</accession>
<dbReference type="InterPro" id="IPR020471">
    <property type="entry name" value="AKR"/>
</dbReference>
<evidence type="ECO:0000313" key="9">
    <source>
        <dbReference type="Proteomes" id="UP001190700"/>
    </source>
</evidence>
<name>A0AAE0CEB5_9CHLO</name>
<dbReference type="PANTHER" id="PTHR43827:SF3">
    <property type="entry name" value="NADP-DEPENDENT OXIDOREDUCTASE DOMAIN-CONTAINING PROTEIN"/>
    <property type="match status" value="1"/>
</dbReference>
<reference evidence="8 9" key="1">
    <citation type="journal article" date="2015" name="Genome Biol. Evol.">
        <title>Comparative Genomics of a Bacterivorous Green Alga Reveals Evolutionary Causalities and Consequences of Phago-Mixotrophic Mode of Nutrition.</title>
        <authorList>
            <person name="Burns J.A."/>
            <person name="Paasch A."/>
            <person name="Narechania A."/>
            <person name="Kim E."/>
        </authorList>
    </citation>
    <scope>NUCLEOTIDE SEQUENCE [LARGE SCALE GENOMIC DNA]</scope>
    <source>
        <strain evidence="8 9">PLY_AMNH</strain>
    </source>
</reference>
<feature type="binding site" evidence="5">
    <location>
        <position position="107"/>
    </location>
    <ligand>
        <name>substrate</name>
    </ligand>
</feature>
<comment type="caution">
    <text evidence="8">The sequence shown here is derived from an EMBL/GenBank/DDBJ whole genome shotgun (WGS) entry which is preliminary data.</text>
</comment>
<feature type="site" description="Lowers pKa of active site Tyr" evidence="6">
    <location>
        <position position="74"/>
    </location>
</feature>
<dbReference type="FunFam" id="3.20.20.100:FF:000015">
    <property type="entry name" value="Oxidoreductase, aldo/keto reductase family"/>
    <property type="match status" value="1"/>
</dbReference>
<dbReference type="InterPro" id="IPR018170">
    <property type="entry name" value="Aldo/ket_reductase_CS"/>
</dbReference>
<feature type="domain" description="NADP-dependent oxidoreductase" evidence="7">
    <location>
        <begin position="17"/>
        <end position="267"/>
    </location>
</feature>
<dbReference type="PANTHER" id="PTHR43827">
    <property type="entry name" value="2,5-DIKETO-D-GLUCONIC ACID REDUCTASE"/>
    <property type="match status" value="1"/>
</dbReference>
<evidence type="ECO:0000313" key="8">
    <source>
        <dbReference type="EMBL" id="KAK3253532.1"/>
    </source>
</evidence>
<dbReference type="CDD" id="cd19136">
    <property type="entry name" value="AKR_DrGR-like"/>
    <property type="match status" value="1"/>
</dbReference>
<keyword evidence="9" id="KW-1185">Reference proteome</keyword>
<evidence type="ECO:0000256" key="3">
    <source>
        <dbReference type="ARBA" id="ARBA00023002"/>
    </source>
</evidence>
<dbReference type="PIRSF" id="PIRSF000097">
    <property type="entry name" value="AKR"/>
    <property type="match status" value="1"/>
</dbReference>
<evidence type="ECO:0000259" key="7">
    <source>
        <dbReference type="Pfam" id="PF00248"/>
    </source>
</evidence>
<dbReference type="AlphaFoldDB" id="A0AAE0CEB5"/>
<comment type="similarity">
    <text evidence="1">Belongs to the aldo/keto reductase family.</text>
</comment>
<feature type="active site" description="Proton donor" evidence="4">
    <location>
        <position position="50"/>
    </location>
</feature>
<dbReference type="InterPro" id="IPR023210">
    <property type="entry name" value="NADP_OxRdtase_dom"/>
</dbReference>
<evidence type="ECO:0000256" key="6">
    <source>
        <dbReference type="PIRSR" id="PIRSR000097-3"/>
    </source>
</evidence>
<dbReference type="Pfam" id="PF00248">
    <property type="entry name" value="Aldo_ket_red"/>
    <property type="match status" value="1"/>
</dbReference>